<dbReference type="RefSeq" id="WP_272140852.1">
    <property type="nucleotide sequence ID" value="NZ_JAQLOI010000003.1"/>
</dbReference>
<proteinExistence type="predicted"/>
<feature type="domain" description="EF-hand" evidence="3">
    <location>
        <begin position="503"/>
        <end position="535"/>
    </location>
</feature>
<dbReference type="PANTHER" id="PTHR35812:SF1">
    <property type="entry name" value="LIPOPROTEIN"/>
    <property type="match status" value="1"/>
</dbReference>
<keyword evidence="2" id="KW-1133">Transmembrane helix</keyword>
<dbReference type="SUPFAM" id="SSF47473">
    <property type="entry name" value="EF-hand"/>
    <property type="match status" value="1"/>
</dbReference>
<feature type="compositionally biased region" description="Basic and acidic residues" evidence="1">
    <location>
        <begin position="511"/>
        <end position="535"/>
    </location>
</feature>
<evidence type="ECO:0000313" key="4">
    <source>
        <dbReference type="EMBL" id="MDB1126330.1"/>
    </source>
</evidence>
<evidence type="ECO:0000313" key="5">
    <source>
        <dbReference type="Proteomes" id="UP001210678"/>
    </source>
</evidence>
<dbReference type="Pfam" id="PF07603">
    <property type="entry name" value="Lcl_C"/>
    <property type="match status" value="2"/>
</dbReference>
<dbReference type="InterPro" id="IPR002048">
    <property type="entry name" value="EF_hand_dom"/>
</dbReference>
<organism evidence="4 5">
    <name type="scientific">Vibrio algarum</name>
    <dbReference type="NCBI Taxonomy" id="3020714"/>
    <lineage>
        <taxon>Bacteria</taxon>
        <taxon>Pseudomonadati</taxon>
        <taxon>Pseudomonadota</taxon>
        <taxon>Gammaproteobacteria</taxon>
        <taxon>Vibrionales</taxon>
        <taxon>Vibrionaceae</taxon>
        <taxon>Vibrio</taxon>
    </lineage>
</organism>
<gene>
    <name evidence="4" type="ORF">PGX00_22735</name>
</gene>
<dbReference type="Proteomes" id="UP001210678">
    <property type="component" value="Unassembled WGS sequence"/>
</dbReference>
<sequence length="535" mass="59197">MTDRRFNQMRSRGWYQSVAMFGILMISAPGFANQTSNADATSLSYPIVETNQTDCFGISNALELCPNKDGKTFGQDSQYRGYIPSYTDNRNGTVTDNVTRLTWTQSIDINKDGKIDVHDKLTYEEALQYSLNLNQGGYEDWRLPTIKELYSLIMFDGQDPSGLNNAGNIDIVPFIDDKVFGFDSGDTASGERLIDSQYVSSTKYVTTTMKGDETVFGVNFIDGRIKGYGLKSPKGGEKTFYVMAVRGNIDYGINLYIDNKDGTITDKATGLVWQKGDSGMGVNWLLALSYCENLTQAGRSDWRLPDVKELQSIVDYSRSPETTNSAAINPLFLVSSIVGESDKIDYPNFWSSTTHKNLKNGKNASYVAFGRSLGYMGGQWMDVHGAGSQRSDPKTGDALQYPTGHGPQGDAIRIENYVRCVAGGRAVFTQQPIRLSRKGKTYTLTGHEIRQNKASSGLSDDLPSMGMKAQFSMDRPMNGDPSQGGDPFTMMDTNNDGKLSKQEVKGPLAKDFSRIDRNNDGYISKDEMPELPARR</sequence>
<feature type="region of interest" description="Disordered" evidence="1">
    <location>
        <begin position="475"/>
        <end position="535"/>
    </location>
</feature>
<dbReference type="PROSITE" id="PS50222">
    <property type="entry name" value="EF_HAND_2"/>
    <property type="match status" value="1"/>
</dbReference>
<accession>A0ABT4YY57</accession>
<evidence type="ECO:0000259" key="3">
    <source>
        <dbReference type="PROSITE" id="PS50222"/>
    </source>
</evidence>
<dbReference type="PANTHER" id="PTHR35812">
    <property type="entry name" value="LIPOPROTEIN"/>
    <property type="match status" value="1"/>
</dbReference>
<evidence type="ECO:0000256" key="2">
    <source>
        <dbReference type="SAM" id="Phobius"/>
    </source>
</evidence>
<dbReference type="InterPro" id="IPR011992">
    <property type="entry name" value="EF-hand-dom_pair"/>
</dbReference>
<comment type="caution">
    <text evidence="4">The sequence shown here is derived from an EMBL/GenBank/DDBJ whole genome shotgun (WGS) entry which is preliminary data.</text>
</comment>
<dbReference type="Pfam" id="PF13202">
    <property type="entry name" value="EF-hand_5"/>
    <property type="match status" value="2"/>
</dbReference>
<dbReference type="Gene3D" id="1.10.238.10">
    <property type="entry name" value="EF-hand"/>
    <property type="match status" value="1"/>
</dbReference>
<reference evidence="4 5" key="1">
    <citation type="submission" date="2023-01" db="EMBL/GenBank/DDBJ databases">
        <title>Vibrio sp. KJ40-1 sp.nov, isolated from marine algae.</title>
        <authorList>
            <person name="Butt M."/>
            <person name="Kim J.M.J."/>
            <person name="Jeon C.O.C."/>
        </authorList>
    </citation>
    <scope>NUCLEOTIDE SEQUENCE [LARGE SCALE GENOMIC DNA]</scope>
    <source>
        <strain evidence="4 5">KJ40-1</strain>
    </source>
</reference>
<keyword evidence="2" id="KW-0472">Membrane</keyword>
<keyword evidence="5" id="KW-1185">Reference proteome</keyword>
<keyword evidence="2" id="KW-0812">Transmembrane</keyword>
<dbReference type="EMBL" id="JAQLOI010000003">
    <property type="protein sequence ID" value="MDB1126330.1"/>
    <property type="molecule type" value="Genomic_DNA"/>
</dbReference>
<dbReference type="CDD" id="cd00051">
    <property type="entry name" value="EFh"/>
    <property type="match status" value="1"/>
</dbReference>
<dbReference type="PROSITE" id="PS00018">
    <property type="entry name" value="EF_HAND_1"/>
    <property type="match status" value="1"/>
</dbReference>
<name>A0ABT4YY57_9VIBR</name>
<protein>
    <submittedName>
        <fullName evidence="4">DUF1566 domain-containing protein</fullName>
    </submittedName>
</protein>
<dbReference type="InterPro" id="IPR011460">
    <property type="entry name" value="Lcl_C"/>
</dbReference>
<dbReference type="InterPro" id="IPR018247">
    <property type="entry name" value="EF_Hand_1_Ca_BS"/>
</dbReference>
<evidence type="ECO:0000256" key="1">
    <source>
        <dbReference type="SAM" id="MobiDB-lite"/>
    </source>
</evidence>
<feature type="transmembrane region" description="Helical" evidence="2">
    <location>
        <begin position="12"/>
        <end position="32"/>
    </location>
</feature>